<proteinExistence type="predicted"/>
<evidence type="ECO:0000259" key="1">
    <source>
        <dbReference type="PROSITE" id="PS51186"/>
    </source>
</evidence>
<dbReference type="Gene3D" id="3.40.630.30">
    <property type="match status" value="1"/>
</dbReference>
<gene>
    <name evidence="2" type="ORF">BHE18_04885</name>
</gene>
<dbReference type="InterPro" id="IPR016181">
    <property type="entry name" value="Acyl_CoA_acyltransferase"/>
</dbReference>
<dbReference type="PROSITE" id="PS51186">
    <property type="entry name" value="GNAT"/>
    <property type="match status" value="1"/>
</dbReference>
<feature type="domain" description="N-acetyltransferase" evidence="1">
    <location>
        <begin position="1"/>
        <end position="139"/>
    </location>
</feature>
<dbReference type="EMBL" id="MINN01000074">
    <property type="protein sequence ID" value="OIU71980.1"/>
    <property type="molecule type" value="Genomic_DNA"/>
</dbReference>
<reference evidence="2 3" key="1">
    <citation type="submission" date="2016-09" db="EMBL/GenBank/DDBJ databases">
        <title>Bacillus aquimaris SAMM genome sequence reveals colonization and biosurfactant production capacities.</title>
        <authorList>
            <person name="Waghmode S.R."/>
            <person name="Suryavanshi M.V."/>
        </authorList>
    </citation>
    <scope>NUCLEOTIDE SEQUENCE [LARGE SCALE GENOMIC DNA]</scope>
    <source>
        <strain evidence="2 3">SAMM</strain>
    </source>
</reference>
<dbReference type="InterPro" id="IPR000182">
    <property type="entry name" value="GNAT_dom"/>
</dbReference>
<evidence type="ECO:0000313" key="3">
    <source>
        <dbReference type="Proteomes" id="UP000182062"/>
    </source>
</evidence>
<dbReference type="CDD" id="cd04301">
    <property type="entry name" value="NAT_SF"/>
    <property type="match status" value="1"/>
</dbReference>
<keyword evidence="3" id="KW-1185">Reference proteome</keyword>
<organism evidence="2 3">
    <name type="scientific">Rossellomorea aquimaris</name>
    <dbReference type="NCBI Taxonomy" id="189382"/>
    <lineage>
        <taxon>Bacteria</taxon>
        <taxon>Bacillati</taxon>
        <taxon>Bacillota</taxon>
        <taxon>Bacilli</taxon>
        <taxon>Bacillales</taxon>
        <taxon>Bacillaceae</taxon>
        <taxon>Rossellomorea</taxon>
    </lineage>
</organism>
<name>A0A1J6W5R9_9BACI</name>
<dbReference type="AlphaFoldDB" id="A0A1J6W5R9"/>
<evidence type="ECO:0000313" key="2">
    <source>
        <dbReference type="EMBL" id="OIU71980.1"/>
    </source>
</evidence>
<sequence length="143" mass="16436">MNIELAKKSDLLDLIHIDQAVIGNDHRSALIDKSIQDRCCFVCKIEGRPAGFLLSNKQFFSHWFVSLVIVHPDCRKRGIVRGLFTAFEEMADEIKIFSSANQSHNIMQRLFLLLGYEKSGLIENLDEGDPEIIYVKKRKEKDL</sequence>
<dbReference type="Proteomes" id="UP000182062">
    <property type="component" value="Unassembled WGS sequence"/>
</dbReference>
<comment type="caution">
    <text evidence="2">The sequence shown here is derived from an EMBL/GenBank/DDBJ whole genome shotgun (WGS) entry which is preliminary data.</text>
</comment>
<dbReference type="SUPFAM" id="SSF55729">
    <property type="entry name" value="Acyl-CoA N-acyltransferases (Nat)"/>
    <property type="match status" value="1"/>
</dbReference>
<dbReference type="Pfam" id="PF00583">
    <property type="entry name" value="Acetyltransf_1"/>
    <property type="match status" value="1"/>
</dbReference>
<accession>A0A1J6W5R9</accession>
<protein>
    <recommendedName>
        <fullName evidence="1">N-acetyltransferase domain-containing protein</fullName>
    </recommendedName>
</protein>
<dbReference type="RefSeq" id="WP_071617644.1">
    <property type="nucleotide sequence ID" value="NZ_MINN01000074.1"/>
</dbReference>
<dbReference type="GO" id="GO:0016747">
    <property type="term" value="F:acyltransferase activity, transferring groups other than amino-acyl groups"/>
    <property type="evidence" value="ECO:0007669"/>
    <property type="project" value="InterPro"/>
</dbReference>